<evidence type="ECO:0000313" key="11">
    <source>
        <dbReference type="EMBL" id="UXD21699.1"/>
    </source>
</evidence>
<dbReference type="SUPFAM" id="SSF53697">
    <property type="entry name" value="SIS domain"/>
    <property type="match status" value="1"/>
</dbReference>
<dbReference type="AlphaFoldDB" id="A0A977K9V4"/>
<keyword evidence="5" id="KW-0808">Transferase</keyword>
<dbReference type="PANTHER" id="PTHR10937">
    <property type="entry name" value="GLUCOSAMINE--FRUCTOSE-6-PHOSPHATE AMINOTRANSFERASE, ISOMERIZING"/>
    <property type="match status" value="1"/>
</dbReference>
<dbReference type="SUPFAM" id="SSF56235">
    <property type="entry name" value="N-terminal nucleophile aminohydrolases (Ntn hydrolases)"/>
    <property type="match status" value="1"/>
</dbReference>
<dbReference type="EC" id="2.6.1.16" evidence="2"/>
<comment type="catalytic activity">
    <reaction evidence="1">
        <text>D-fructose 6-phosphate + L-glutamine = D-glucosamine 6-phosphate + L-glutamate</text>
        <dbReference type="Rhea" id="RHEA:13237"/>
        <dbReference type="ChEBI" id="CHEBI:29985"/>
        <dbReference type="ChEBI" id="CHEBI:58359"/>
        <dbReference type="ChEBI" id="CHEBI:58725"/>
        <dbReference type="ChEBI" id="CHEBI:61527"/>
        <dbReference type="EC" id="2.6.1.16"/>
    </reaction>
</comment>
<dbReference type="InterPro" id="IPR005855">
    <property type="entry name" value="GFAT"/>
</dbReference>
<dbReference type="CDD" id="cd05008">
    <property type="entry name" value="SIS_GlmS_GlmD_1"/>
    <property type="match status" value="1"/>
</dbReference>
<dbReference type="PANTHER" id="PTHR10937:SF0">
    <property type="entry name" value="GLUTAMINE--FRUCTOSE-6-PHOSPHATE TRANSAMINASE (ISOMERIZING)"/>
    <property type="match status" value="1"/>
</dbReference>
<evidence type="ECO:0000259" key="10">
    <source>
        <dbReference type="PROSITE" id="PS51464"/>
    </source>
</evidence>
<accession>A0A977K9V4</accession>
<dbReference type="InterPro" id="IPR046348">
    <property type="entry name" value="SIS_dom_sf"/>
</dbReference>
<evidence type="ECO:0000313" key="12">
    <source>
        <dbReference type="Proteomes" id="UP001063698"/>
    </source>
</evidence>
<keyword evidence="7" id="KW-0315">Glutamine amidotransferase</keyword>
<name>A0A977K9V4_9CREN</name>
<sequence length="582" mass="64417">MCGIAALATTGETKKQTVRILLEALRSLEYRGYDSAGLAVYDEDEGRIKVWKRKGKVETLVRLLRGVRISAPIGIAHTRWATHGVPNEVNAHPHLDCRGEIAVVHNGIISNYLELKKELIEKGHVFKSETDTEVFAHLFEEEMKSKEPFEAFKSAISKLEGYYAIVAITSKDPERVFFARKESPLIVGKGSDLNMVSSDIASLLRYCSKVAPIEDGEVGWLTWREIYVEKNGERVAVGERFFRPPWTPEQATKGNFPHFMLKEIHEQGTAVKETLMSISTDPRVKEVLELLEGRVVVVAAGTSLHAGMVFSYALGKLLGKDVILLDSSEAYHLEKLLKDTVIAISQSGETYDTLKAVRIAKRNGAKVIGVVNVLGSTLDREADISLYTRAGPEIGVAATKTFLSQVTLLLYLVSRMSGVELKDPHLLVESSIRKSIGYARSLAERLKEKQSMFVLGTGASLPIAYEGALKIKEISYVHAEGYPAGEAKHGPIALAEEGFPVLIAWTPEDEEKLQVAKEEFASRGSEVYWVGPRGDIVAPESDWLHLPFTITPPFQLLAYYMAVLKGYDPDKPRNLAKSVTVH</sequence>
<feature type="domain" description="SIS" evidence="10">
    <location>
        <begin position="442"/>
        <end position="572"/>
    </location>
</feature>
<dbReference type="InterPro" id="IPR029055">
    <property type="entry name" value="Ntn_hydrolases_N"/>
</dbReference>
<dbReference type="Pfam" id="PF01380">
    <property type="entry name" value="SIS"/>
    <property type="match status" value="2"/>
</dbReference>
<evidence type="ECO:0000256" key="1">
    <source>
        <dbReference type="ARBA" id="ARBA00001031"/>
    </source>
</evidence>
<dbReference type="InterPro" id="IPR035466">
    <property type="entry name" value="GlmS/AgaS_SIS"/>
</dbReference>
<keyword evidence="4 11" id="KW-0032">Aminotransferase</keyword>
<evidence type="ECO:0000256" key="6">
    <source>
        <dbReference type="ARBA" id="ARBA00022737"/>
    </source>
</evidence>
<dbReference type="GO" id="GO:0004360">
    <property type="term" value="F:glutamine-fructose-6-phosphate transaminase (isomerizing) activity"/>
    <property type="evidence" value="ECO:0007669"/>
    <property type="project" value="UniProtKB-EC"/>
</dbReference>
<dbReference type="NCBIfam" id="TIGR01135">
    <property type="entry name" value="glmS"/>
    <property type="match status" value="1"/>
</dbReference>
<dbReference type="NCBIfam" id="NF001484">
    <property type="entry name" value="PRK00331.1"/>
    <property type="match status" value="1"/>
</dbReference>
<protein>
    <recommendedName>
        <fullName evidence="3">Glutamine--fructose-6-phosphate aminotransferase [isomerizing]</fullName>
        <ecNumber evidence="2">2.6.1.16</ecNumber>
    </recommendedName>
</protein>
<dbReference type="InterPro" id="IPR035490">
    <property type="entry name" value="GlmS/FrlB_SIS"/>
</dbReference>
<dbReference type="EMBL" id="CP006868">
    <property type="protein sequence ID" value="UXD21699.1"/>
    <property type="molecule type" value="Genomic_DNA"/>
</dbReference>
<feature type="domain" description="Glutamine amidotransferase type-2" evidence="9">
    <location>
        <begin position="2"/>
        <end position="224"/>
    </location>
</feature>
<dbReference type="GO" id="GO:0006487">
    <property type="term" value="P:protein N-linked glycosylation"/>
    <property type="evidence" value="ECO:0007669"/>
    <property type="project" value="TreeGrafter"/>
</dbReference>
<dbReference type="CDD" id="cd00714">
    <property type="entry name" value="GFAT"/>
    <property type="match status" value="1"/>
</dbReference>
<dbReference type="CDD" id="cd05009">
    <property type="entry name" value="SIS_GlmS_GlmD_2"/>
    <property type="match status" value="1"/>
</dbReference>
<dbReference type="KEGG" id="ipc:IPA_06985"/>
<evidence type="ECO:0000256" key="5">
    <source>
        <dbReference type="ARBA" id="ARBA00022679"/>
    </source>
</evidence>
<evidence type="ECO:0000256" key="7">
    <source>
        <dbReference type="ARBA" id="ARBA00022962"/>
    </source>
</evidence>
<evidence type="ECO:0000256" key="4">
    <source>
        <dbReference type="ARBA" id="ARBA00022576"/>
    </source>
</evidence>
<dbReference type="Proteomes" id="UP001063698">
    <property type="component" value="Chromosome"/>
</dbReference>
<dbReference type="Pfam" id="PF13522">
    <property type="entry name" value="GATase_6"/>
    <property type="match status" value="1"/>
</dbReference>
<feature type="domain" description="SIS" evidence="10">
    <location>
        <begin position="284"/>
        <end position="423"/>
    </location>
</feature>
<keyword evidence="12" id="KW-1185">Reference proteome</keyword>
<organism evidence="11 12">
    <name type="scientific">Ignicoccus pacificus DSM 13166</name>
    <dbReference type="NCBI Taxonomy" id="940294"/>
    <lineage>
        <taxon>Archaea</taxon>
        <taxon>Thermoproteota</taxon>
        <taxon>Thermoprotei</taxon>
        <taxon>Desulfurococcales</taxon>
        <taxon>Desulfurococcaceae</taxon>
        <taxon>Ignicoccus</taxon>
    </lineage>
</organism>
<evidence type="ECO:0000256" key="2">
    <source>
        <dbReference type="ARBA" id="ARBA00012916"/>
    </source>
</evidence>
<evidence type="ECO:0000259" key="9">
    <source>
        <dbReference type="PROSITE" id="PS51278"/>
    </source>
</evidence>
<dbReference type="GO" id="GO:0006002">
    <property type="term" value="P:fructose 6-phosphate metabolic process"/>
    <property type="evidence" value="ECO:0007669"/>
    <property type="project" value="TreeGrafter"/>
</dbReference>
<dbReference type="Gene3D" id="3.40.50.10490">
    <property type="entry name" value="Glucose-6-phosphate isomerase like protein, domain 1"/>
    <property type="match status" value="2"/>
</dbReference>
<dbReference type="FunFam" id="3.60.20.10:FF:000006">
    <property type="entry name" value="Glutamine--fructose-6-phosphate aminotransferase [isomerizing]"/>
    <property type="match status" value="1"/>
</dbReference>
<dbReference type="PROSITE" id="PS51464">
    <property type="entry name" value="SIS"/>
    <property type="match status" value="2"/>
</dbReference>
<comment type="function">
    <text evidence="8">Catalyzes the first step in hexosamine metabolism, converting fructose-6P into glucosamine-6P using glutamine as a nitrogen source.</text>
</comment>
<dbReference type="GO" id="GO:0006047">
    <property type="term" value="P:UDP-N-acetylglucosamine metabolic process"/>
    <property type="evidence" value="ECO:0007669"/>
    <property type="project" value="TreeGrafter"/>
</dbReference>
<evidence type="ECO:0000256" key="8">
    <source>
        <dbReference type="ARBA" id="ARBA00055466"/>
    </source>
</evidence>
<evidence type="ECO:0000256" key="3">
    <source>
        <dbReference type="ARBA" id="ARBA00016090"/>
    </source>
</evidence>
<dbReference type="Gene3D" id="3.60.20.10">
    <property type="entry name" value="Glutamine Phosphoribosylpyrophosphate, subunit 1, domain 1"/>
    <property type="match status" value="1"/>
</dbReference>
<dbReference type="InterPro" id="IPR047084">
    <property type="entry name" value="GFAT_N"/>
</dbReference>
<dbReference type="PROSITE" id="PS51278">
    <property type="entry name" value="GATASE_TYPE_2"/>
    <property type="match status" value="1"/>
</dbReference>
<keyword evidence="6" id="KW-0677">Repeat</keyword>
<dbReference type="InterPro" id="IPR001347">
    <property type="entry name" value="SIS_dom"/>
</dbReference>
<dbReference type="GO" id="GO:0097367">
    <property type="term" value="F:carbohydrate derivative binding"/>
    <property type="evidence" value="ECO:0007669"/>
    <property type="project" value="InterPro"/>
</dbReference>
<gene>
    <name evidence="11" type="ORF">IPA_06985</name>
</gene>
<reference evidence="11" key="1">
    <citation type="submission" date="2013-11" db="EMBL/GenBank/DDBJ databases">
        <title>Comparative genomics of Ignicoccus.</title>
        <authorList>
            <person name="Podar M."/>
        </authorList>
    </citation>
    <scope>NUCLEOTIDE SEQUENCE</scope>
    <source>
        <strain evidence="11">DSM 13166</strain>
    </source>
</reference>
<dbReference type="InterPro" id="IPR017932">
    <property type="entry name" value="GATase_2_dom"/>
</dbReference>
<proteinExistence type="predicted"/>